<comment type="caution">
    <text evidence="2">The sequence shown here is derived from an EMBL/GenBank/DDBJ whole genome shotgun (WGS) entry which is preliminary data.</text>
</comment>
<gene>
    <name evidence="2" type="ORF">NDU88_004800</name>
</gene>
<feature type="region of interest" description="Disordered" evidence="1">
    <location>
        <begin position="138"/>
        <end position="162"/>
    </location>
</feature>
<dbReference type="Proteomes" id="UP001066276">
    <property type="component" value="Chromosome 2_1"/>
</dbReference>
<protein>
    <submittedName>
        <fullName evidence="2">Uncharacterized protein</fullName>
    </submittedName>
</protein>
<evidence type="ECO:0000313" key="2">
    <source>
        <dbReference type="EMBL" id="KAJ1200982.1"/>
    </source>
</evidence>
<organism evidence="2 3">
    <name type="scientific">Pleurodeles waltl</name>
    <name type="common">Iberian ribbed newt</name>
    <dbReference type="NCBI Taxonomy" id="8319"/>
    <lineage>
        <taxon>Eukaryota</taxon>
        <taxon>Metazoa</taxon>
        <taxon>Chordata</taxon>
        <taxon>Craniata</taxon>
        <taxon>Vertebrata</taxon>
        <taxon>Euteleostomi</taxon>
        <taxon>Amphibia</taxon>
        <taxon>Batrachia</taxon>
        <taxon>Caudata</taxon>
        <taxon>Salamandroidea</taxon>
        <taxon>Salamandridae</taxon>
        <taxon>Pleurodelinae</taxon>
        <taxon>Pleurodeles</taxon>
    </lineage>
</organism>
<sequence>MIGTNIPRQREQMAIRSSQCPRVDVWPTWLGPQVVHHTTELRTVVSDQPFEGTVRSESDLLMRSGDAEVAKHCGITEGSLEEIVPMCTSSIMGSALAGSLPGTSENKVNKDNNVCQYQPKPQGCPVIVPPKARSDLESADRFYSSSDWSSDESQGMASPSRA</sequence>
<keyword evidence="3" id="KW-1185">Reference proteome</keyword>
<feature type="compositionally biased region" description="Low complexity" evidence="1">
    <location>
        <begin position="141"/>
        <end position="153"/>
    </location>
</feature>
<proteinExistence type="predicted"/>
<dbReference type="EMBL" id="JANPWB010000003">
    <property type="protein sequence ID" value="KAJ1200982.1"/>
    <property type="molecule type" value="Genomic_DNA"/>
</dbReference>
<accession>A0AAV7VJR2</accession>
<reference evidence="2" key="1">
    <citation type="journal article" date="2022" name="bioRxiv">
        <title>Sequencing and chromosome-scale assembly of the giantPleurodeles waltlgenome.</title>
        <authorList>
            <person name="Brown T."/>
            <person name="Elewa A."/>
            <person name="Iarovenko S."/>
            <person name="Subramanian E."/>
            <person name="Araus A.J."/>
            <person name="Petzold A."/>
            <person name="Susuki M."/>
            <person name="Suzuki K.-i.T."/>
            <person name="Hayashi T."/>
            <person name="Toyoda A."/>
            <person name="Oliveira C."/>
            <person name="Osipova E."/>
            <person name="Leigh N.D."/>
            <person name="Simon A."/>
            <person name="Yun M.H."/>
        </authorList>
    </citation>
    <scope>NUCLEOTIDE SEQUENCE</scope>
    <source>
        <strain evidence="2">20211129_DDA</strain>
        <tissue evidence="2">Liver</tissue>
    </source>
</reference>
<name>A0AAV7VJR2_PLEWA</name>
<dbReference type="AlphaFoldDB" id="A0AAV7VJR2"/>
<evidence type="ECO:0000313" key="3">
    <source>
        <dbReference type="Proteomes" id="UP001066276"/>
    </source>
</evidence>
<evidence type="ECO:0000256" key="1">
    <source>
        <dbReference type="SAM" id="MobiDB-lite"/>
    </source>
</evidence>